<comment type="caution">
    <text evidence="1">The sequence shown here is derived from an EMBL/GenBank/DDBJ whole genome shotgun (WGS) entry which is preliminary data.</text>
</comment>
<dbReference type="AlphaFoldDB" id="A0A8X6KYW3"/>
<name>A0A8X6KYW3_TRICU</name>
<sequence>MLNTVRWEFRSGDSSPDTKCTGLLSCRRCLARVLPWTCVLQRYLTYRDTCNYHREYVWLSSLYSPVRIAVLVVPTWHTGQLKFKAFTKSVLANNLSGMVVELNGLNNCYTAFRWMYSRGVT</sequence>
<evidence type="ECO:0000313" key="1">
    <source>
        <dbReference type="EMBL" id="GFQ89331.1"/>
    </source>
</evidence>
<dbReference type="Proteomes" id="UP000887116">
    <property type="component" value="Unassembled WGS sequence"/>
</dbReference>
<reference evidence="1" key="1">
    <citation type="submission" date="2020-07" db="EMBL/GenBank/DDBJ databases">
        <title>Multicomponent nature underlies the extraordinary mechanical properties of spider dragline silk.</title>
        <authorList>
            <person name="Kono N."/>
            <person name="Nakamura H."/>
            <person name="Mori M."/>
            <person name="Yoshida Y."/>
            <person name="Ohtoshi R."/>
            <person name="Malay A.D."/>
            <person name="Moran D.A.P."/>
            <person name="Tomita M."/>
            <person name="Numata K."/>
            <person name="Arakawa K."/>
        </authorList>
    </citation>
    <scope>NUCLEOTIDE SEQUENCE</scope>
</reference>
<accession>A0A8X6KYW3</accession>
<evidence type="ECO:0000313" key="2">
    <source>
        <dbReference type="Proteomes" id="UP000887116"/>
    </source>
</evidence>
<proteinExistence type="predicted"/>
<protein>
    <submittedName>
        <fullName evidence="1">Uncharacterized protein</fullName>
    </submittedName>
</protein>
<gene>
    <name evidence="1" type="ORF">TNCT_434931</name>
</gene>
<organism evidence="1 2">
    <name type="scientific">Trichonephila clavata</name>
    <name type="common">Joro spider</name>
    <name type="synonym">Nephila clavata</name>
    <dbReference type="NCBI Taxonomy" id="2740835"/>
    <lineage>
        <taxon>Eukaryota</taxon>
        <taxon>Metazoa</taxon>
        <taxon>Ecdysozoa</taxon>
        <taxon>Arthropoda</taxon>
        <taxon>Chelicerata</taxon>
        <taxon>Arachnida</taxon>
        <taxon>Araneae</taxon>
        <taxon>Araneomorphae</taxon>
        <taxon>Entelegynae</taxon>
        <taxon>Araneoidea</taxon>
        <taxon>Nephilidae</taxon>
        <taxon>Trichonephila</taxon>
    </lineage>
</organism>
<dbReference type="EMBL" id="BMAO01023543">
    <property type="protein sequence ID" value="GFQ89331.1"/>
    <property type="molecule type" value="Genomic_DNA"/>
</dbReference>
<keyword evidence="2" id="KW-1185">Reference proteome</keyword>